<feature type="region of interest" description="Disordered" evidence="1">
    <location>
        <begin position="160"/>
        <end position="202"/>
    </location>
</feature>
<reference evidence="3" key="1">
    <citation type="journal article" date="2015" name="PLoS ONE">
        <title>Comprehensive Evaluation of Toxoplasma gondii VEG and Neospora caninum LIV Genomes with Tachyzoite Stage Transcriptome and Proteome Defines Novel Transcript Features.</title>
        <authorList>
            <person name="Ramaprasad A."/>
            <person name="Mourier T."/>
            <person name="Naeem R."/>
            <person name="Malas T.B."/>
            <person name="Moussa E."/>
            <person name="Panigrahi A."/>
            <person name="Vermont S.J."/>
            <person name="Otto T.D."/>
            <person name="Wastling J."/>
            <person name="Pain A."/>
        </authorList>
    </citation>
    <scope>NUCLEOTIDE SEQUENCE</scope>
    <source>
        <strain evidence="3">Liverpool</strain>
    </source>
</reference>
<dbReference type="PANTHER" id="PTHR42103">
    <property type="entry name" value="ALPHA/BETA-HYDROLASES SUPERFAMILY PROTEIN"/>
    <property type="match status" value="1"/>
</dbReference>
<dbReference type="InterPro" id="IPR029058">
    <property type="entry name" value="AB_hydrolase_fold"/>
</dbReference>
<sequence length="423" mass="44980">MQFLCRSSLPRYFYGVAALATGDNSSPQLLRVLFAMGPPSPPHQASGVSGKKTGNGETLSTSPSQHEAKGEAREVTRQPAAAEEPRRERRASAKRTDRRTSSGTSPTSLHSLDSEEVQSGRQHVPLLTLPFSTYSLAGSPVKLDGVLWVAESLAFAELSHPSDASPSAHAQSQSAAPYASASRSGEEARSPETGMSGRSSEDEGAADAANFYNLHVGNFPLALLVHQYTLMGGQRGLVEGKARILAARGIPSITFNLRGAGASGGRATFTGSSEVNDTVAVCEWAKKSLGATNIFLIGTSAGAPISGSAVPLVPEVKGWVGIGYTFGFFASLLFSRHFQSILENPKPKLFVHAGADGFTSTSTFEHYFKKAAEPKEQLTIDEVGHFELEGPYYDPFLCRVIFQFVEKYSSTPPLRPGPSPASV</sequence>
<dbReference type="PANTHER" id="PTHR42103:SF2">
    <property type="entry name" value="AB HYDROLASE-1 DOMAIN-CONTAINING PROTEIN"/>
    <property type="match status" value="1"/>
</dbReference>
<feature type="region of interest" description="Disordered" evidence="1">
    <location>
        <begin position="34"/>
        <end position="117"/>
    </location>
</feature>
<dbReference type="EMBL" id="LN714487">
    <property type="protein sequence ID" value="CEL70885.1"/>
    <property type="molecule type" value="Genomic_DNA"/>
</dbReference>
<feature type="compositionally biased region" description="Basic and acidic residues" evidence="1">
    <location>
        <begin position="83"/>
        <end position="100"/>
    </location>
</feature>
<feature type="compositionally biased region" description="Basic and acidic residues" evidence="1">
    <location>
        <begin position="66"/>
        <end position="76"/>
    </location>
</feature>
<dbReference type="InterPro" id="IPR000383">
    <property type="entry name" value="Xaa-Pro-like_dom"/>
</dbReference>
<evidence type="ECO:0000313" key="3">
    <source>
        <dbReference type="EMBL" id="CEL70885.1"/>
    </source>
</evidence>
<accession>A0A0F7UQW8</accession>
<feature type="domain" description="Xaa-Pro dipeptidyl-peptidase-like" evidence="2">
    <location>
        <begin position="198"/>
        <end position="290"/>
    </location>
</feature>
<feature type="compositionally biased region" description="Polar residues" evidence="1">
    <location>
        <begin position="103"/>
        <end position="117"/>
    </location>
</feature>
<evidence type="ECO:0000259" key="2">
    <source>
        <dbReference type="Pfam" id="PF02129"/>
    </source>
</evidence>
<dbReference type="SUPFAM" id="SSF53474">
    <property type="entry name" value="alpha/beta-Hydrolases"/>
    <property type="match status" value="1"/>
</dbReference>
<dbReference type="AlphaFoldDB" id="A0A0F7UQW8"/>
<evidence type="ECO:0000256" key="1">
    <source>
        <dbReference type="SAM" id="MobiDB-lite"/>
    </source>
</evidence>
<feature type="compositionally biased region" description="Low complexity" evidence="1">
    <location>
        <begin position="160"/>
        <end position="183"/>
    </location>
</feature>
<protein>
    <submittedName>
        <fullName evidence="3">Esterase/lipase/thioesterase domain-containing protein</fullName>
    </submittedName>
</protein>
<dbReference type="Gene3D" id="3.40.50.1820">
    <property type="entry name" value="alpha/beta hydrolase"/>
    <property type="match status" value="1"/>
</dbReference>
<organism evidence="3">
    <name type="scientific">Neospora caninum (strain Liverpool)</name>
    <dbReference type="NCBI Taxonomy" id="572307"/>
    <lineage>
        <taxon>Eukaryota</taxon>
        <taxon>Sar</taxon>
        <taxon>Alveolata</taxon>
        <taxon>Apicomplexa</taxon>
        <taxon>Conoidasida</taxon>
        <taxon>Coccidia</taxon>
        <taxon>Eucoccidiorida</taxon>
        <taxon>Eimeriorina</taxon>
        <taxon>Sarcocystidae</taxon>
        <taxon>Neospora</taxon>
    </lineage>
</organism>
<dbReference type="Pfam" id="PF02129">
    <property type="entry name" value="Peptidase_S15"/>
    <property type="match status" value="1"/>
</dbReference>
<name>A0A0F7UQW8_NEOCL</name>
<proteinExistence type="predicted"/>
<gene>
    <name evidence="3" type="ORF">BN1204_065550</name>
</gene>
<feature type="compositionally biased region" description="Polar residues" evidence="1">
    <location>
        <begin position="55"/>
        <end position="65"/>
    </location>
</feature>
<dbReference type="GO" id="GO:0016787">
    <property type="term" value="F:hydrolase activity"/>
    <property type="evidence" value="ECO:0007669"/>
    <property type="project" value="InterPro"/>
</dbReference>